<dbReference type="AlphaFoldDB" id="A0A5J5BCN2"/>
<evidence type="ECO:0008006" key="4">
    <source>
        <dbReference type="Google" id="ProtNLM"/>
    </source>
</evidence>
<feature type="region of interest" description="Disordered" evidence="1">
    <location>
        <begin position="46"/>
        <end position="76"/>
    </location>
</feature>
<feature type="region of interest" description="Disordered" evidence="1">
    <location>
        <begin position="89"/>
        <end position="120"/>
    </location>
</feature>
<dbReference type="PANTHER" id="PTHR35461:SF1">
    <property type="entry name" value="LOW PROTEIN: ATP-DEPENDENT RNA HELICASE-LIKE PROTEIN"/>
    <property type="match status" value="1"/>
</dbReference>
<dbReference type="OrthoDB" id="1928787at2759"/>
<evidence type="ECO:0000256" key="1">
    <source>
        <dbReference type="SAM" id="MobiDB-lite"/>
    </source>
</evidence>
<gene>
    <name evidence="2" type="ORF">F0562_024667</name>
</gene>
<feature type="compositionally biased region" description="Polar residues" evidence="1">
    <location>
        <begin position="101"/>
        <end position="114"/>
    </location>
</feature>
<evidence type="ECO:0000313" key="2">
    <source>
        <dbReference type="EMBL" id="KAA8540414.1"/>
    </source>
</evidence>
<feature type="compositionally biased region" description="Basic and acidic residues" evidence="1">
    <location>
        <begin position="89"/>
        <end position="100"/>
    </location>
</feature>
<organism evidence="2 3">
    <name type="scientific">Nyssa sinensis</name>
    <dbReference type="NCBI Taxonomy" id="561372"/>
    <lineage>
        <taxon>Eukaryota</taxon>
        <taxon>Viridiplantae</taxon>
        <taxon>Streptophyta</taxon>
        <taxon>Embryophyta</taxon>
        <taxon>Tracheophyta</taxon>
        <taxon>Spermatophyta</taxon>
        <taxon>Magnoliopsida</taxon>
        <taxon>eudicotyledons</taxon>
        <taxon>Gunneridae</taxon>
        <taxon>Pentapetalae</taxon>
        <taxon>asterids</taxon>
        <taxon>Cornales</taxon>
        <taxon>Nyssaceae</taxon>
        <taxon>Nyssa</taxon>
    </lineage>
</organism>
<dbReference type="PANTHER" id="PTHR35461">
    <property type="entry name" value="BNAANNG14610D PROTEIN"/>
    <property type="match status" value="1"/>
</dbReference>
<reference evidence="2 3" key="1">
    <citation type="submission" date="2019-09" db="EMBL/GenBank/DDBJ databases">
        <title>A chromosome-level genome assembly of the Chinese tupelo Nyssa sinensis.</title>
        <authorList>
            <person name="Yang X."/>
            <person name="Kang M."/>
            <person name="Yang Y."/>
            <person name="Xiong H."/>
            <person name="Wang M."/>
            <person name="Zhang Z."/>
            <person name="Wang Z."/>
            <person name="Wu H."/>
            <person name="Ma T."/>
            <person name="Liu J."/>
            <person name="Xi Z."/>
        </authorList>
    </citation>
    <scope>NUCLEOTIDE SEQUENCE [LARGE SCALE GENOMIC DNA]</scope>
    <source>
        <strain evidence="2">J267</strain>
        <tissue evidence="2">Leaf</tissue>
    </source>
</reference>
<name>A0A5J5BCN2_9ASTE</name>
<dbReference type="Proteomes" id="UP000325577">
    <property type="component" value="Linkage Group LG13"/>
</dbReference>
<sequence length="185" mass="21337">MSLLTALQHGYQKLPKTPPLNPFSCSDSNPKMQQLDQFYRDFSEQWESDPDKMMKRKKKNLVSAKEPAKEENPRSQSFMKLEHHSIVNNKHDMRVKEERTGSSLEGRNGETSSQGGNGGGNVLAEKMKELEMMDVNDMDHVLDIEEVLHYYSHLKCPVYVDIVDKFFMDIYSEFFLPQPSVSVNC</sequence>
<accession>A0A5J5BCN2</accession>
<dbReference type="EMBL" id="CM018036">
    <property type="protein sequence ID" value="KAA8540414.1"/>
    <property type="molecule type" value="Genomic_DNA"/>
</dbReference>
<feature type="region of interest" description="Disordered" evidence="1">
    <location>
        <begin position="1"/>
        <end position="31"/>
    </location>
</feature>
<proteinExistence type="predicted"/>
<protein>
    <recommendedName>
        <fullName evidence="4">OVATE domain-containing protein</fullName>
    </recommendedName>
</protein>
<evidence type="ECO:0000313" key="3">
    <source>
        <dbReference type="Proteomes" id="UP000325577"/>
    </source>
</evidence>
<keyword evidence="3" id="KW-1185">Reference proteome</keyword>